<keyword evidence="2" id="KW-1185">Reference proteome</keyword>
<accession>A0A9P6SWM4</accession>
<dbReference type="Proteomes" id="UP000703661">
    <property type="component" value="Unassembled WGS sequence"/>
</dbReference>
<protein>
    <submittedName>
        <fullName evidence="1">Uncharacterized protein</fullName>
    </submittedName>
</protein>
<organism evidence="1 2">
    <name type="scientific">Entomortierella chlamydospora</name>
    <dbReference type="NCBI Taxonomy" id="101097"/>
    <lineage>
        <taxon>Eukaryota</taxon>
        <taxon>Fungi</taxon>
        <taxon>Fungi incertae sedis</taxon>
        <taxon>Mucoromycota</taxon>
        <taxon>Mortierellomycotina</taxon>
        <taxon>Mortierellomycetes</taxon>
        <taxon>Mortierellales</taxon>
        <taxon>Mortierellaceae</taxon>
        <taxon>Entomortierella</taxon>
    </lineage>
</organism>
<comment type="caution">
    <text evidence="1">The sequence shown here is derived from an EMBL/GenBank/DDBJ whole genome shotgun (WGS) entry which is preliminary data.</text>
</comment>
<gene>
    <name evidence="1" type="ORF">BGZ80_003512</name>
</gene>
<proteinExistence type="predicted"/>
<evidence type="ECO:0000313" key="1">
    <source>
        <dbReference type="EMBL" id="KAG0008393.1"/>
    </source>
</evidence>
<evidence type="ECO:0000313" key="2">
    <source>
        <dbReference type="Proteomes" id="UP000703661"/>
    </source>
</evidence>
<dbReference type="InterPro" id="IPR035979">
    <property type="entry name" value="RBD_domain_sf"/>
</dbReference>
<name>A0A9P6SWM4_9FUNG</name>
<dbReference type="GO" id="GO:0003676">
    <property type="term" value="F:nucleic acid binding"/>
    <property type="evidence" value="ECO:0007669"/>
    <property type="project" value="InterPro"/>
</dbReference>
<sequence length="279" mass="30547">MDGVETGSERGPQKVVSIVAEDGASNVTDESEPEFKLVERRRRHMMMIPVAALGPHKLKLTDMISKIKTLLAKKANIIGTPRLERLTGADDNTEPHIIFEVGSSDQVTALCQSGLQHEDKNGKQCETLFKEFTPTIIATQQNRIVRINAIAWTTKSEDVHAAMSKWGDVTSVTMGHNAKESMKTAKVTFAKAKSVEDMITQNVTCVHFGSDSGAVTQLGNKPITINRDLTMKLANLPMGMSPLDVLELFATIKAPNAESSFNSVSMPVNPLTKRRYPEA</sequence>
<dbReference type="SUPFAM" id="SSF54928">
    <property type="entry name" value="RNA-binding domain, RBD"/>
    <property type="match status" value="1"/>
</dbReference>
<dbReference type="Gene3D" id="3.30.70.330">
    <property type="match status" value="1"/>
</dbReference>
<dbReference type="EMBL" id="JAAAID010001930">
    <property type="protein sequence ID" value="KAG0008393.1"/>
    <property type="molecule type" value="Genomic_DNA"/>
</dbReference>
<reference evidence="1" key="1">
    <citation type="journal article" date="2020" name="Fungal Divers.">
        <title>Resolving the Mortierellaceae phylogeny through synthesis of multi-gene phylogenetics and phylogenomics.</title>
        <authorList>
            <person name="Vandepol N."/>
            <person name="Liber J."/>
            <person name="Desiro A."/>
            <person name="Na H."/>
            <person name="Kennedy M."/>
            <person name="Barry K."/>
            <person name="Grigoriev I.V."/>
            <person name="Miller A.N."/>
            <person name="O'Donnell K."/>
            <person name="Stajich J.E."/>
            <person name="Bonito G."/>
        </authorList>
    </citation>
    <scope>NUCLEOTIDE SEQUENCE</scope>
    <source>
        <strain evidence="1">NRRL 2769</strain>
    </source>
</reference>
<dbReference type="AlphaFoldDB" id="A0A9P6SWM4"/>
<dbReference type="InterPro" id="IPR012677">
    <property type="entry name" value="Nucleotide-bd_a/b_plait_sf"/>
</dbReference>
<feature type="non-terminal residue" evidence="1">
    <location>
        <position position="279"/>
    </location>
</feature>